<evidence type="ECO:0000313" key="2">
    <source>
        <dbReference type="EMBL" id="WOG87275.1"/>
    </source>
</evidence>
<dbReference type="Pfam" id="PF05553">
    <property type="entry name" value="DUF761"/>
    <property type="match status" value="1"/>
</dbReference>
<reference evidence="2" key="1">
    <citation type="journal article" date="2016" name="Nat. Genet.">
        <title>A high-quality carrot genome assembly provides new insights into carotenoid accumulation and asterid genome evolution.</title>
        <authorList>
            <person name="Iorizzo M."/>
            <person name="Ellison S."/>
            <person name="Senalik D."/>
            <person name="Zeng P."/>
            <person name="Satapoomin P."/>
            <person name="Huang J."/>
            <person name="Bowman M."/>
            <person name="Iovene M."/>
            <person name="Sanseverino W."/>
            <person name="Cavagnaro P."/>
            <person name="Yildiz M."/>
            <person name="Macko-Podgorni A."/>
            <person name="Moranska E."/>
            <person name="Grzebelus E."/>
            <person name="Grzebelus D."/>
            <person name="Ashrafi H."/>
            <person name="Zheng Z."/>
            <person name="Cheng S."/>
            <person name="Spooner D."/>
            <person name="Van Deynze A."/>
            <person name="Simon P."/>
        </authorList>
    </citation>
    <scope>NUCLEOTIDE SEQUENCE</scope>
    <source>
        <tissue evidence="2">Leaf</tissue>
    </source>
</reference>
<dbReference type="EMBL" id="CP093344">
    <property type="protein sequence ID" value="WOG87275.1"/>
    <property type="molecule type" value="Genomic_DNA"/>
</dbReference>
<proteinExistence type="predicted"/>
<dbReference type="PANTHER" id="PTHR36378:SF1">
    <property type="entry name" value="COTTON FIBER PROTEIN"/>
    <property type="match status" value="1"/>
</dbReference>
<keyword evidence="3" id="KW-1185">Reference proteome</keyword>
<protein>
    <submittedName>
        <fullName evidence="2">Uncharacterized protein</fullName>
    </submittedName>
</protein>
<dbReference type="InterPro" id="IPR008480">
    <property type="entry name" value="DUF761_pln"/>
</dbReference>
<reference evidence="2" key="2">
    <citation type="submission" date="2022-03" db="EMBL/GenBank/DDBJ databases">
        <title>Draft title - Genomic analysis of global carrot germplasm unveils the trajectory of domestication and the origin of high carotenoid orange carrot.</title>
        <authorList>
            <person name="Iorizzo M."/>
            <person name="Ellison S."/>
            <person name="Senalik D."/>
            <person name="Macko-Podgorni A."/>
            <person name="Grzebelus D."/>
            <person name="Bostan H."/>
            <person name="Rolling W."/>
            <person name="Curaba J."/>
            <person name="Simon P."/>
        </authorList>
    </citation>
    <scope>NUCLEOTIDE SEQUENCE</scope>
    <source>
        <tissue evidence="2">Leaf</tissue>
    </source>
</reference>
<evidence type="ECO:0000256" key="1">
    <source>
        <dbReference type="SAM" id="MobiDB-lite"/>
    </source>
</evidence>
<name>A0AAF0WCA8_DAUCS</name>
<feature type="region of interest" description="Disordered" evidence="1">
    <location>
        <begin position="45"/>
        <end position="96"/>
    </location>
</feature>
<organism evidence="2 3">
    <name type="scientific">Daucus carota subsp. sativus</name>
    <name type="common">Carrot</name>
    <dbReference type="NCBI Taxonomy" id="79200"/>
    <lineage>
        <taxon>Eukaryota</taxon>
        <taxon>Viridiplantae</taxon>
        <taxon>Streptophyta</taxon>
        <taxon>Embryophyta</taxon>
        <taxon>Tracheophyta</taxon>
        <taxon>Spermatophyta</taxon>
        <taxon>Magnoliopsida</taxon>
        <taxon>eudicotyledons</taxon>
        <taxon>Gunneridae</taxon>
        <taxon>Pentapetalae</taxon>
        <taxon>asterids</taxon>
        <taxon>campanulids</taxon>
        <taxon>Apiales</taxon>
        <taxon>Apiaceae</taxon>
        <taxon>Apioideae</taxon>
        <taxon>Scandiceae</taxon>
        <taxon>Daucinae</taxon>
        <taxon>Daucus</taxon>
        <taxon>Daucus sect. Daucus</taxon>
    </lineage>
</organism>
<dbReference type="AlphaFoldDB" id="A0AAF0WCA8"/>
<dbReference type="PANTHER" id="PTHR36378">
    <property type="entry name" value="COTTON FIBER PROTEIN"/>
    <property type="match status" value="1"/>
</dbReference>
<sequence length="213" mass="24158">MEDKSTSNAIVVIHKKQNINGERNQKRFSFFKTAMVLLRNRPNKKPKMTKVSKCNDNSRSDGKWKRLVGSMRPLHMQDKRSTPPQSPGPKKALFSVSTVSERSEDEFFASSPSLSTTSWSTSSYASTSSLQDQAGIGTIKQSASSNSLRKMSDNMSRYASSLNLHDFDMDEEIEEDIEDDDDNVLEKCEADNMIDTKADEFIAKFYQQMRSQQ</sequence>
<evidence type="ECO:0000313" key="3">
    <source>
        <dbReference type="Proteomes" id="UP000077755"/>
    </source>
</evidence>
<gene>
    <name evidence="2" type="ORF">DCAR_0206498</name>
</gene>
<accession>A0AAF0WCA8</accession>
<dbReference type="Proteomes" id="UP000077755">
    <property type="component" value="Chromosome 2"/>
</dbReference>